<dbReference type="GO" id="GO:0005524">
    <property type="term" value="F:ATP binding"/>
    <property type="evidence" value="ECO:0007669"/>
    <property type="project" value="InterPro"/>
</dbReference>
<dbReference type="PANTHER" id="PTHR10848:SF0">
    <property type="entry name" value="MEIOTIC RECOMBINATION PROTEIN SPO11"/>
    <property type="match status" value="1"/>
</dbReference>
<protein>
    <recommendedName>
        <fullName evidence="4">DNA topoisomerase (ATP-hydrolyzing)</fullName>
        <ecNumber evidence="4">5.6.2.2</ecNumber>
    </recommendedName>
</protein>
<evidence type="ECO:0000259" key="12">
    <source>
        <dbReference type="Pfam" id="PF21180"/>
    </source>
</evidence>
<feature type="active site" description="O-(5'-phospho-DNA)-tyrosine intermediate" evidence="10">
    <location>
        <position position="92"/>
    </location>
</feature>
<evidence type="ECO:0000256" key="3">
    <source>
        <dbReference type="ARBA" id="ARBA00006559"/>
    </source>
</evidence>
<dbReference type="AlphaFoldDB" id="A0A2R5G3G3"/>
<dbReference type="InterPro" id="IPR034136">
    <property type="entry name" value="TOPRIM_Topo6A/Spo11"/>
</dbReference>
<dbReference type="GO" id="GO:0003918">
    <property type="term" value="F:DNA topoisomerase type II (double strand cut, ATP-hydrolyzing) activity"/>
    <property type="evidence" value="ECO:0007669"/>
    <property type="project" value="UniProtKB-UniRule"/>
</dbReference>
<evidence type="ECO:0000256" key="10">
    <source>
        <dbReference type="PROSITE-ProRule" id="PRU01385"/>
    </source>
</evidence>
<dbReference type="Gene3D" id="1.10.10.10">
    <property type="entry name" value="Winged helix-like DNA-binding domain superfamily/Winged helix DNA-binding domain"/>
    <property type="match status" value="1"/>
</dbReference>
<comment type="cofactor">
    <cofactor evidence="2">
        <name>Mg(2+)</name>
        <dbReference type="ChEBI" id="CHEBI:18420"/>
    </cofactor>
</comment>
<comment type="caution">
    <text evidence="13">The sequence shown here is derived from an EMBL/GenBank/DDBJ whole genome shotgun (WGS) entry which is preliminary data.</text>
</comment>
<comment type="similarity">
    <text evidence="3 10">Belongs to the TOP6A family.</text>
</comment>
<evidence type="ECO:0000313" key="13">
    <source>
        <dbReference type="EMBL" id="GBG24288.1"/>
    </source>
</evidence>
<feature type="domain" description="Topoisomerase 6 subunit A/Spo11 TOPRIM" evidence="12">
    <location>
        <begin position="191"/>
        <end position="366"/>
    </location>
</feature>
<sequence length="405" mass="43719">MEAAAVRVVTRLEAMELLRALVASVMADGVLELPKQALHEVDPDGIVRVYASPDEATIVTPGRKLVQFMRLVDVVYGGLEQQRAATLRDVYYLLKGSRSGFSSYEACAKAVQQLSWRLGVPRFVLGIVAHSKGIVLGPVVISTLQSHGLGSEAKYMTESAWNASILVRHHVLVPGQTSIAALPHMAEPRLVLVVEKAAVFHQLEQAGLHRRFHCVILTGRGMPCLATRAFLKCLSLQFPAAPILALVDWNPFGLGIALAYAHGSLSEAESYLWAVPRVRLVGLSGLDVERMTTSSLDAAGQPLTAADLARAEGLLDLHASSDVADVPRELGLMRQRGLKLELEAVQMSEGRYKAGLLADDWLPRKLEAALALAPWPRGKHGGTNLEINVTSEGKLTTTEKEGEAG</sequence>
<dbReference type="OrthoDB" id="5377392at2759"/>
<dbReference type="GO" id="GO:0003677">
    <property type="term" value="F:DNA binding"/>
    <property type="evidence" value="ECO:0007669"/>
    <property type="project" value="UniProtKB-UniRule"/>
</dbReference>
<keyword evidence="14" id="KW-1185">Reference proteome</keyword>
<evidence type="ECO:0000259" key="11">
    <source>
        <dbReference type="Pfam" id="PF04406"/>
    </source>
</evidence>
<evidence type="ECO:0000256" key="6">
    <source>
        <dbReference type="ARBA" id="ARBA00022842"/>
    </source>
</evidence>
<evidence type="ECO:0000256" key="2">
    <source>
        <dbReference type="ARBA" id="ARBA00001946"/>
    </source>
</evidence>
<evidence type="ECO:0000256" key="7">
    <source>
        <dbReference type="ARBA" id="ARBA00023029"/>
    </source>
</evidence>
<reference evidence="13 14" key="1">
    <citation type="submission" date="2017-12" db="EMBL/GenBank/DDBJ databases">
        <title>Sequencing, de novo assembly and annotation of complete genome of a new Thraustochytrid species, strain FCC1311.</title>
        <authorList>
            <person name="Sedici K."/>
            <person name="Godart F."/>
            <person name="Aiese Cigliano R."/>
            <person name="Sanseverino W."/>
            <person name="Barakat M."/>
            <person name="Ortet P."/>
            <person name="Marechal E."/>
            <person name="Cagnac O."/>
            <person name="Amato A."/>
        </authorList>
    </citation>
    <scope>NUCLEOTIDE SEQUENCE [LARGE SCALE GENOMIC DNA]</scope>
</reference>
<organism evidence="13 14">
    <name type="scientific">Hondaea fermentalgiana</name>
    <dbReference type="NCBI Taxonomy" id="2315210"/>
    <lineage>
        <taxon>Eukaryota</taxon>
        <taxon>Sar</taxon>
        <taxon>Stramenopiles</taxon>
        <taxon>Bigyra</taxon>
        <taxon>Labyrinthulomycetes</taxon>
        <taxon>Thraustochytrida</taxon>
        <taxon>Thraustochytriidae</taxon>
        <taxon>Hondaea</taxon>
    </lineage>
</organism>
<dbReference type="InterPro" id="IPR036078">
    <property type="entry name" value="Spo11/TopoVI_A_sf"/>
</dbReference>
<evidence type="ECO:0000256" key="5">
    <source>
        <dbReference type="ARBA" id="ARBA00022723"/>
    </source>
</evidence>
<evidence type="ECO:0000313" key="14">
    <source>
        <dbReference type="Proteomes" id="UP000241890"/>
    </source>
</evidence>
<dbReference type="GO" id="GO:0006259">
    <property type="term" value="P:DNA metabolic process"/>
    <property type="evidence" value="ECO:0007669"/>
    <property type="project" value="InterPro"/>
</dbReference>
<dbReference type="EMBL" id="BEYU01000005">
    <property type="protein sequence ID" value="GBG24288.1"/>
    <property type="molecule type" value="Genomic_DNA"/>
</dbReference>
<dbReference type="InterPro" id="IPR013049">
    <property type="entry name" value="Spo11/TopoVI_A_N"/>
</dbReference>
<keyword evidence="5" id="KW-0479">Metal-binding</keyword>
<dbReference type="GO" id="GO:0046872">
    <property type="term" value="F:metal ion binding"/>
    <property type="evidence" value="ECO:0007669"/>
    <property type="project" value="UniProtKB-KW"/>
</dbReference>
<dbReference type="InParanoid" id="A0A2R5G3G3"/>
<dbReference type="PRINTS" id="PR01550">
    <property type="entry name" value="TOP6AFAMILY"/>
</dbReference>
<dbReference type="Pfam" id="PF04406">
    <property type="entry name" value="TP6A_N"/>
    <property type="match status" value="1"/>
</dbReference>
<keyword evidence="6" id="KW-0460">Magnesium</keyword>
<comment type="catalytic activity">
    <reaction evidence="1 10">
        <text>ATP-dependent breakage, passage and rejoining of double-stranded DNA.</text>
        <dbReference type="EC" id="5.6.2.2"/>
    </reaction>
</comment>
<dbReference type="SUPFAM" id="SSF56726">
    <property type="entry name" value="DNA topoisomerase IV, alpha subunit"/>
    <property type="match status" value="1"/>
</dbReference>
<dbReference type="InterPro" id="IPR002815">
    <property type="entry name" value="Spo11/TopoVI_A"/>
</dbReference>
<dbReference type="Pfam" id="PF21180">
    <property type="entry name" value="TOP6A-Spo11_Toprim"/>
    <property type="match status" value="1"/>
</dbReference>
<dbReference type="EC" id="5.6.2.2" evidence="4"/>
<dbReference type="Proteomes" id="UP000241890">
    <property type="component" value="Unassembled WGS sequence"/>
</dbReference>
<accession>A0A2R5G3G3</accession>
<dbReference type="PANTHER" id="PTHR10848">
    <property type="entry name" value="MEIOTIC RECOMBINATION PROTEIN SPO11"/>
    <property type="match status" value="1"/>
</dbReference>
<dbReference type="Gene3D" id="3.40.1360.10">
    <property type="match status" value="1"/>
</dbReference>
<feature type="domain" description="Spo11/DNA topoisomerase VI subunit A N-terminal" evidence="11">
    <location>
        <begin position="63"/>
        <end position="127"/>
    </location>
</feature>
<dbReference type="GO" id="GO:0005694">
    <property type="term" value="C:chromosome"/>
    <property type="evidence" value="ECO:0007669"/>
    <property type="project" value="InterPro"/>
</dbReference>
<keyword evidence="9 10" id="KW-0413">Isomerase</keyword>
<evidence type="ECO:0000256" key="9">
    <source>
        <dbReference type="ARBA" id="ARBA00023235"/>
    </source>
</evidence>
<keyword evidence="7 10" id="KW-0799">Topoisomerase</keyword>
<gene>
    <name evidence="13" type="ORF">FCC1311_005062</name>
</gene>
<dbReference type="CDD" id="cd00223">
    <property type="entry name" value="TOPRIM_TopoIIB_SPO"/>
    <property type="match status" value="1"/>
</dbReference>
<evidence type="ECO:0000256" key="8">
    <source>
        <dbReference type="ARBA" id="ARBA00023125"/>
    </source>
</evidence>
<dbReference type="InterPro" id="IPR036388">
    <property type="entry name" value="WH-like_DNA-bd_sf"/>
</dbReference>
<keyword evidence="8 10" id="KW-0238">DNA-binding</keyword>
<evidence type="ECO:0000256" key="4">
    <source>
        <dbReference type="ARBA" id="ARBA00012895"/>
    </source>
</evidence>
<evidence type="ECO:0000256" key="1">
    <source>
        <dbReference type="ARBA" id="ARBA00000185"/>
    </source>
</evidence>
<name>A0A2R5G3G3_9STRA</name>
<proteinExistence type="inferred from homology"/>
<dbReference type="PROSITE" id="PS52041">
    <property type="entry name" value="TOPO_IIB"/>
    <property type="match status" value="1"/>
</dbReference>